<feature type="non-terminal residue" evidence="15">
    <location>
        <position position="1"/>
    </location>
</feature>
<dbReference type="Pfam" id="PF01094">
    <property type="entry name" value="ANF_receptor"/>
    <property type="match status" value="1"/>
</dbReference>
<evidence type="ECO:0000313" key="16">
    <source>
        <dbReference type="Proteomes" id="UP001044222"/>
    </source>
</evidence>
<evidence type="ECO:0000259" key="14">
    <source>
        <dbReference type="Pfam" id="PF01094"/>
    </source>
</evidence>
<gene>
    <name evidence="15" type="ORF">ANANG_G00003030</name>
</gene>
<keyword evidence="7" id="KW-0297">G-protein coupled receptor</keyword>
<evidence type="ECO:0000256" key="1">
    <source>
        <dbReference type="ARBA" id="ARBA00004651"/>
    </source>
</evidence>
<dbReference type="InterPro" id="IPR000068">
    <property type="entry name" value="GPCR_3_Ca_sens_rcpt-rel"/>
</dbReference>
<evidence type="ECO:0000256" key="9">
    <source>
        <dbReference type="ARBA" id="ARBA00023157"/>
    </source>
</evidence>
<dbReference type="GO" id="GO:0005886">
    <property type="term" value="C:plasma membrane"/>
    <property type="evidence" value="ECO:0007669"/>
    <property type="project" value="UniProtKB-SubCell"/>
</dbReference>
<evidence type="ECO:0000256" key="3">
    <source>
        <dbReference type="ARBA" id="ARBA00022475"/>
    </source>
</evidence>
<dbReference type="GO" id="GO:0004930">
    <property type="term" value="F:G protein-coupled receptor activity"/>
    <property type="evidence" value="ECO:0007669"/>
    <property type="project" value="UniProtKB-KW"/>
</dbReference>
<evidence type="ECO:0000256" key="11">
    <source>
        <dbReference type="ARBA" id="ARBA00023180"/>
    </source>
</evidence>
<proteinExistence type="predicted"/>
<comment type="caution">
    <text evidence="15">The sequence shown here is derived from an EMBL/GenBank/DDBJ whole genome shotgun (WGS) entry which is preliminary data.</text>
</comment>
<comment type="subcellular location">
    <subcellularLocation>
        <location evidence="1">Cell membrane</location>
        <topology evidence="1">Multi-pass membrane protein</topology>
    </subcellularLocation>
</comment>
<keyword evidence="3" id="KW-1003">Cell membrane</keyword>
<accession>A0A9D3MYE3</accession>
<reference evidence="15" key="1">
    <citation type="submission" date="2021-01" db="EMBL/GenBank/DDBJ databases">
        <title>A chromosome-scale assembly of European eel, Anguilla anguilla.</title>
        <authorList>
            <person name="Henkel C."/>
            <person name="Jong-Raadsen S.A."/>
            <person name="Dufour S."/>
            <person name="Weltzien F.-A."/>
            <person name="Palstra A.P."/>
            <person name="Pelster B."/>
            <person name="Spaink H.P."/>
            <person name="Van Den Thillart G.E."/>
            <person name="Jansen H."/>
            <person name="Zahm M."/>
            <person name="Klopp C."/>
            <person name="Cedric C."/>
            <person name="Louis A."/>
            <person name="Berthelot C."/>
            <person name="Parey E."/>
            <person name="Roest Crollius H."/>
            <person name="Montfort J."/>
            <person name="Robinson-Rechavi M."/>
            <person name="Bucao C."/>
            <person name="Bouchez O."/>
            <person name="Gislard M."/>
            <person name="Lluch J."/>
            <person name="Milhes M."/>
            <person name="Lampietro C."/>
            <person name="Lopez Roques C."/>
            <person name="Donnadieu C."/>
            <person name="Braasch I."/>
            <person name="Desvignes T."/>
            <person name="Postlethwait J."/>
            <person name="Bobe J."/>
            <person name="Guiguen Y."/>
            <person name="Dirks R."/>
        </authorList>
    </citation>
    <scope>NUCLEOTIDE SEQUENCE</scope>
    <source>
        <strain evidence="15">Tag_6206</strain>
        <tissue evidence="15">Liver</tissue>
    </source>
</reference>
<dbReference type="AlphaFoldDB" id="A0A9D3MYE3"/>
<keyword evidence="11" id="KW-0325">Glycoprotein</keyword>
<evidence type="ECO:0000256" key="4">
    <source>
        <dbReference type="ARBA" id="ARBA00022692"/>
    </source>
</evidence>
<dbReference type="InterPro" id="IPR000337">
    <property type="entry name" value="GPCR_3"/>
</dbReference>
<dbReference type="FunFam" id="3.40.50.2300:FF:000016">
    <property type="entry name" value="Taste 1 receptor member 2"/>
    <property type="match status" value="1"/>
</dbReference>
<keyword evidence="16" id="KW-1185">Reference proteome</keyword>
<evidence type="ECO:0000256" key="10">
    <source>
        <dbReference type="ARBA" id="ARBA00023170"/>
    </source>
</evidence>
<evidence type="ECO:0000256" key="7">
    <source>
        <dbReference type="ARBA" id="ARBA00023040"/>
    </source>
</evidence>
<comment type="subunit">
    <text evidence="2">Homodimer; disulfide-linked.</text>
</comment>
<evidence type="ECO:0000256" key="8">
    <source>
        <dbReference type="ARBA" id="ARBA00023136"/>
    </source>
</evidence>
<dbReference type="PANTHER" id="PTHR24061">
    <property type="entry name" value="CALCIUM-SENSING RECEPTOR-RELATED"/>
    <property type="match status" value="1"/>
</dbReference>
<evidence type="ECO:0000256" key="2">
    <source>
        <dbReference type="ARBA" id="ARBA00011748"/>
    </source>
</evidence>
<evidence type="ECO:0000256" key="5">
    <source>
        <dbReference type="ARBA" id="ARBA00022729"/>
    </source>
</evidence>
<feature type="domain" description="Receptor ligand binding region" evidence="14">
    <location>
        <begin position="54"/>
        <end position="449"/>
    </location>
</feature>
<dbReference type="Proteomes" id="UP001044222">
    <property type="component" value="Unassembled WGS sequence"/>
</dbReference>
<sequence>ERPCSVPGGPRGVCRTGDVIVGGLFPVHERARSVTNDTSQRCDGFDVGAFLQAHVMVYSIGLINKSPMLPNLTLGYEMYDTCRDVTMAIKATLRLMEDRVNPTEDCLHLRNEGTASGRGVKAVIGERHSEISIAVARLLALPLIPQISYGSTSELLSRKSKFPSFLRTVPSDKHQTKAMAKLIKTLNWESVGIIGSEDEYGKFGVESLIDNMSACLDFKVILPTVVSREEDRDLLKKLMKRLGESTAEVIVIFTKESNAKVVLEEAIGLGIINKTWIASDSWSTSGEIRGLGGIQKIGKVYGFIAKRNTVPGFEEHVRNFTAQPTSEDSFFCDHLNLYTCSRETNLTGQRPGNCSLVDADECGASIQRLADYIDRDESYAVYLAVNVIAQALHRLLKCDYIKCERNATFSARELLEEVKQVNFTVDNITDIAFDPNGDPSLGYDILVWDTTDGKVSLKEMGEYAPSGDIVMPEHLISEYGNVT</sequence>
<keyword evidence="9" id="KW-1015">Disulfide bond</keyword>
<organism evidence="15 16">
    <name type="scientific">Anguilla anguilla</name>
    <name type="common">European freshwater eel</name>
    <name type="synonym">Muraena anguilla</name>
    <dbReference type="NCBI Taxonomy" id="7936"/>
    <lineage>
        <taxon>Eukaryota</taxon>
        <taxon>Metazoa</taxon>
        <taxon>Chordata</taxon>
        <taxon>Craniata</taxon>
        <taxon>Vertebrata</taxon>
        <taxon>Euteleostomi</taxon>
        <taxon>Actinopterygii</taxon>
        <taxon>Neopterygii</taxon>
        <taxon>Teleostei</taxon>
        <taxon>Anguilliformes</taxon>
        <taxon>Anguillidae</taxon>
        <taxon>Anguilla</taxon>
    </lineage>
</organism>
<dbReference type="SUPFAM" id="SSF53822">
    <property type="entry name" value="Periplasmic binding protein-like I"/>
    <property type="match status" value="1"/>
</dbReference>
<protein>
    <recommendedName>
        <fullName evidence="13">G-protein coupled receptor family C group 6 member A</fullName>
    </recommendedName>
</protein>
<dbReference type="Gene3D" id="3.40.50.2300">
    <property type="match status" value="2"/>
</dbReference>
<dbReference type="PANTHER" id="PTHR24061:SF5">
    <property type="entry name" value="G-PROTEIN COUPLED RECEPTOR FAMILY C GROUP 6 MEMBER A"/>
    <property type="match status" value="1"/>
</dbReference>
<keyword evidence="12" id="KW-0807">Transducer</keyword>
<keyword evidence="4" id="KW-0812">Transmembrane</keyword>
<evidence type="ECO:0000256" key="12">
    <source>
        <dbReference type="ARBA" id="ARBA00023224"/>
    </source>
</evidence>
<dbReference type="EMBL" id="JAFIRN010000001">
    <property type="protein sequence ID" value="KAG5855997.1"/>
    <property type="molecule type" value="Genomic_DNA"/>
</dbReference>
<dbReference type="InterPro" id="IPR028082">
    <property type="entry name" value="Peripla_BP_I"/>
</dbReference>
<feature type="non-terminal residue" evidence="15">
    <location>
        <position position="483"/>
    </location>
</feature>
<dbReference type="InterPro" id="IPR001828">
    <property type="entry name" value="ANF_lig-bd_rcpt"/>
</dbReference>
<evidence type="ECO:0000256" key="6">
    <source>
        <dbReference type="ARBA" id="ARBA00022989"/>
    </source>
</evidence>
<keyword evidence="8" id="KW-0472">Membrane</keyword>
<evidence type="ECO:0000256" key="13">
    <source>
        <dbReference type="ARBA" id="ARBA00039774"/>
    </source>
</evidence>
<keyword evidence="6" id="KW-1133">Transmembrane helix</keyword>
<evidence type="ECO:0000313" key="15">
    <source>
        <dbReference type="EMBL" id="KAG5855997.1"/>
    </source>
</evidence>
<keyword evidence="10" id="KW-0675">Receptor</keyword>
<dbReference type="PRINTS" id="PR00248">
    <property type="entry name" value="GPCRMGR"/>
</dbReference>
<keyword evidence="5" id="KW-0732">Signal</keyword>
<name>A0A9D3MYE3_ANGAN</name>